<evidence type="ECO:0000256" key="1">
    <source>
        <dbReference type="SAM" id="MobiDB-lite"/>
    </source>
</evidence>
<sequence length="93" mass="10820">MRMKGKGRLGMQRVSVEKPMLKMDREEKENCNETAFEDKLYWWDHEFETVIGKDDKVEGSKEHVGKEIDGYSKEKSISMKRIQIHLGIGASCK</sequence>
<proteinExistence type="predicted"/>
<organism evidence="2 3">
    <name type="scientific">Ficus carica</name>
    <name type="common">Common fig</name>
    <dbReference type="NCBI Taxonomy" id="3494"/>
    <lineage>
        <taxon>Eukaryota</taxon>
        <taxon>Viridiplantae</taxon>
        <taxon>Streptophyta</taxon>
        <taxon>Embryophyta</taxon>
        <taxon>Tracheophyta</taxon>
        <taxon>Spermatophyta</taxon>
        <taxon>Magnoliopsida</taxon>
        <taxon>eudicotyledons</taxon>
        <taxon>Gunneridae</taxon>
        <taxon>Pentapetalae</taxon>
        <taxon>rosids</taxon>
        <taxon>fabids</taxon>
        <taxon>Rosales</taxon>
        <taxon>Moraceae</taxon>
        <taxon>Ficeae</taxon>
        <taxon>Ficus</taxon>
    </lineage>
</organism>
<dbReference type="Proteomes" id="UP001187192">
    <property type="component" value="Unassembled WGS sequence"/>
</dbReference>
<keyword evidence="3" id="KW-1185">Reference proteome</keyword>
<gene>
    <name evidence="2" type="ORF">TIFTF001_046096</name>
</gene>
<protein>
    <submittedName>
        <fullName evidence="2">Uncharacterized protein</fullName>
    </submittedName>
</protein>
<accession>A0AA88CR78</accession>
<reference evidence="2" key="1">
    <citation type="submission" date="2023-07" db="EMBL/GenBank/DDBJ databases">
        <title>draft genome sequence of fig (Ficus carica).</title>
        <authorList>
            <person name="Takahashi T."/>
            <person name="Nishimura K."/>
        </authorList>
    </citation>
    <scope>NUCLEOTIDE SEQUENCE</scope>
</reference>
<comment type="caution">
    <text evidence="2">The sequence shown here is derived from an EMBL/GenBank/DDBJ whole genome shotgun (WGS) entry which is preliminary data.</text>
</comment>
<dbReference type="EMBL" id="BTGU01004418">
    <property type="protein sequence ID" value="GMN26846.1"/>
    <property type="molecule type" value="Genomic_DNA"/>
</dbReference>
<feature type="compositionally biased region" description="Basic and acidic residues" evidence="1">
    <location>
        <begin position="15"/>
        <end position="28"/>
    </location>
</feature>
<feature type="region of interest" description="Disordered" evidence="1">
    <location>
        <begin position="1"/>
        <end position="28"/>
    </location>
</feature>
<dbReference type="AlphaFoldDB" id="A0AA88CR78"/>
<evidence type="ECO:0000313" key="2">
    <source>
        <dbReference type="EMBL" id="GMN26846.1"/>
    </source>
</evidence>
<evidence type="ECO:0000313" key="3">
    <source>
        <dbReference type="Proteomes" id="UP001187192"/>
    </source>
</evidence>
<name>A0AA88CR78_FICCA</name>